<feature type="non-terminal residue" evidence="1">
    <location>
        <position position="259"/>
    </location>
</feature>
<comment type="caution">
    <text evidence="1">The sequence shown here is derived from an EMBL/GenBank/DDBJ whole genome shotgun (WGS) entry which is preliminary data.</text>
</comment>
<reference evidence="1 2" key="1">
    <citation type="journal article" date="2021" name="Sci. Rep.">
        <title>Genome sequencing of the multicellular alga Astrephomene provides insights into convergent evolution of germ-soma differentiation.</title>
        <authorList>
            <person name="Yamashita S."/>
            <person name="Yamamoto K."/>
            <person name="Matsuzaki R."/>
            <person name="Suzuki S."/>
            <person name="Yamaguchi H."/>
            <person name="Hirooka S."/>
            <person name="Minakuchi Y."/>
            <person name="Miyagishima S."/>
            <person name="Kawachi M."/>
            <person name="Toyoda A."/>
            <person name="Nozaki H."/>
        </authorList>
    </citation>
    <scope>NUCLEOTIDE SEQUENCE [LARGE SCALE GENOMIC DNA]</scope>
    <source>
        <strain evidence="1 2">NIES-4017</strain>
    </source>
</reference>
<name>A0AAD3HK22_9CHLO</name>
<sequence length="259" mass="27571">QGQGEAGRRQQQQQLQQALLCGPGEVGHLAVQLLRMLYDTWAALEAMGAYRRRGTVGRDNDLVHTDRVLCRALTKELAFKEPGNIVMLLQCLPPAAAVRLLVCVLGEAAHKRTDGGQMSGRLRDVVDYYIDKGVGQGAAPKALASDALRYLVEEAANPHHHNSGSNWTWAAAAIRFNNLPYRCGGLALLVPLLAAAALQQAAQEQRRLAAAAGAADGTGCDEDEEEGGSRAAAAAWAAEAAAVAELYRRAVERLEAEGA</sequence>
<proteinExistence type="predicted"/>
<evidence type="ECO:0000313" key="2">
    <source>
        <dbReference type="Proteomes" id="UP001054857"/>
    </source>
</evidence>
<protein>
    <submittedName>
        <fullName evidence="1">Uncharacterized protein</fullName>
    </submittedName>
</protein>
<feature type="non-terminal residue" evidence="1">
    <location>
        <position position="1"/>
    </location>
</feature>
<dbReference type="Proteomes" id="UP001054857">
    <property type="component" value="Unassembled WGS sequence"/>
</dbReference>
<dbReference type="EMBL" id="BMAR01000007">
    <property type="protein sequence ID" value="GFR44194.1"/>
    <property type="molecule type" value="Genomic_DNA"/>
</dbReference>
<dbReference type="AlphaFoldDB" id="A0AAD3HK22"/>
<gene>
    <name evidence="1" type="ORF">Agub_g5377</name>
</gene>
<organism evidence="1 2">
    <name type="scientific">Astrephomene gubernaculifera</name>
    <dbReference type="NCBI Taxonomy" id="47775"/>
    <lineage>
        <taxon>Eukaryota</taxon>
        <taxon>Viridiplantae</taxon>
        <taxon>Chlorophyta</taxon>
        <taxon>core chlorophytes</taxon>
        <taxon>Chlorophyceae</taxon>
        <taxon>CS clade</taxon>
        <taxon>Chlamydomonadales</taxon>
        <taxon>Astrephomenaceae</taxon>
        <taxon>Astrephomene</taxon>
    </lineage>
</organism>
<evidence type="ECO:0000313" key="1">
    <source>
        <dbReference type="EMBL" id="GFR44194.1"/>
    </source>
</evidence>
<keyword evidence="2" id="KW-1185">Reference proteome</keyword>
<accession>A0AAD3HK22</accession>